<feature type="transmembrane region" description="Helical" evidence="6">
    <location>
        <begin position="77"/>
        <end position="98"/>
    </location>
</feature>
<evidence type="ECO:0000313" key="7">
    <source>
        <dbReference type="EMBL" id="MPN45361.1"/>
    </source>
</evidence>
<accession>A0A645I235</accession>
<feature type="transmembrane region" description="Helical" evidence="6">
    <location>
        <begin position="7"/>
        <end position="32"/>
    </location>
</feature>
<sequence length="152" mass="17472">MRIEGIIFAAVITLLMFIVFALVVMGNEIILFMQNYIKVPNINFDLIHVFRYAMPFVLLFLIFSLAFKLLTYEKVGFVFVVPGALFSSIGFIIGSYAFSNYIGTKLKYYSNIYGNLSGMVVFFIWIFLLSVIFLTGAEINYFTGKYSYKKKD</sequence>
<dbReference type="InterPro" id="IPR017039">
    <property type="entry name" value="Virul_fac_BrkB"/>
</dbReference>
<dbReference type="EMBL" id="VSSQ01105189">
    <property type="protein sequence ID" value="MPN45361.1"/>
    <property type="molecule type" value="Genomic_DNA"/>
</dbReference>
<evidence type="ECO:0000256" key="3">
    <source>
        <dbReference type="ARBA" id="ARBA00022692"/>
    </source>
</evidence>
<protein>
    <submittedName>
        <fullName evidence="7">Uncharacterized protein</fullName>
    </submittedName>
</protein>
<keyword evidence="5 6" id="KW-0472">Membrane</keyword>
<reference evidence="7" key="1">
    <citation type="submission" date="2019-08" db="EMBL/GenBank/DDBJ databases">
        <authorList>
            <person name="Kucharzyk K."/>
            <person name="Murdoch R.W."/>
            <person name="Higgins S."/>
            <person name="Loffler F."/>
        </authorList>
    </citation>
    <scope>NUCLEOTIDE SEQUENCE</scope>
</reference>
<evidence type="ECO:0000256" key="6">
    <source>
        <dbReference type="SAM" id="Phobius"/>
    </source>
</evidence>
<feature type="transmembrane region" description="Helical" evidence="6">
    <location>
        <begin position="52"/>
        <end position="70"/>
    </location>
</feature>
<evidence type="ECO:0000256" key="2">
    <source>
        <dbReference type="ARBA" id="ARBA00022475"/>
    </source>
</evidence>
<comment type="caution">
    <text evidence="7">The sequence shown here is derived from an EMBL/GenBank/DDBJ whole genome shotgun (WGS) entry which is preliminary data.</text>
</comment>
<dbReference type="AlphaFoldDB" id="A0A645I235"/>
<evidence type="ECO:0000256" key="5">
    <source>
        <dbReference type="ARBA" id="ARBA00023136"/>
    </source>
</evidence>
<feature type="transmembrane region" description="Helical" evidence="6">
    <location>
        <begin position="118"/>
        <end position="142"/>
    </location>
</feature>
<comment type="subcellular location">
    <subcellularLocation>
        <location evidence="1">Cell membrane</location>
        <topology evidence="1">Multi-pass membrane protein</topology>
    </subcellularLocation>
</comment>
<dbReference type="PANTHER" id="PTHR30213">
    <property type="entry name" value="INNER MEMBRANE PROTEIN YHJD"/>
    <property type="match status" value="1"/>
</dbReference>
<keyword evidence="2" id="KW-1003">Cell membrane</keyword>
<dbReference type="Pfam" id="PF03631">
    <property type="entry name" value="Virul_fac_BrkB"/>
    <property type="match status" value="1"/>
</dbReference>
<name>A0A645I235_9ZZZZ</name>
<organism evidence="7">
    <name type="scientific">bioreactor metagenome</name>
    <dbReference type="NCBI Taxonomy" id="1076179"/>
    <lineage>
        <taxon>unclassified sequences</taxon>
        <taxon>metagenomes</taxon>
        <taxon>ecological metagenomes</taxon>
    </lineage>
</organism>
<evidence type="ECO:0000256" key="4">
    <source>
        <dbReference type="ARBA" id="ARBA00022989"/>
    </source>
</evidence>
<keyword evidence="3 6" id="KW-0812">Transmembrane</keyword>
<dbReference type="GO" id="GO:0005886">
    <property type="term" value="C:plasma membrane"/>
    <property type="evidence" value="ECO:0007669"/>
    <property type="project" value="UniProtKB-SubCell"/>
</dbReference>
<proteinExistence type="predicted"/>
<keyword evidence="4 6" id="KW-1133">Transmembrane helix</keyword>
<dbReference type="PANTHER" id="PTHR30213:SF0">
    <property type="entry name" value="UPF0761 MEMBRANE PROTEIN YIHY"/>
    <property type="match status" value="1"/>
</dbReference>
<evidence type="ECO:0000256" key="1">
    <source>
        <dbReference type="ARBA" id="ARBA00004651"/>
    </source>
</evidence>
<gene>
    <name evidence="7" type="ORF">SDC9_192928</name>
</gene>